<dbReference type="InterPro" id="IPR041645">
    <property type="entry name" value="ADAMTS_CR_2"/>
</dbReference>
<dbReference type="InterPro" id="IPR045371">
    <property type="entry name" value="ADAMTS_CR_3"/>
</dbReference>
<keyword evidence="12" id="KW-0325">Glycoprotein</keyword>
<dbReference type="InterPro" id="IPR001590">
    <property type="entry name" value="Peptidase_M12B"/>
</dbReference>
<feature type="disulfide bond" evidence="15">
    <location>
        <begin position="632"/>
        <end position="644"/>
    </location>
</feature>
<evidence type="ECO:0000256" key="13">
    <source>
        <dbReference type="PIRSR" id="PIRSR613273-1"/>
    </source>
</evidence>
<comment type="caution">
    <text evidence="16">Lacks conserved residue(s) required for the propagation of feature annotation.</text>
</comment>
<feature type="region of interest" description="Disordered" evidence="17">
    <location>
        <begin position="119"/>
        <end position="139"/>
    </location>
</feature>
<dbReference type="EMBL" id="KQ435822">
    <property type="protein sequence ID" value="KOX72277.1"/>
    <property type="molecule type" value="Genomic_DNA"/>
</dbReference>
<dbReference type="AlphaFoldDB" id="A0A0M8ZWD0"/>
<dbReference type="PANTHER" id="PTHR13723:SF200">
    <property type="entry name" value="ADAM METALLOPEPTIDASE WITH THROMBOSPONDIN TYPE 1 MOTIF B, ISOFORM B"/>
    <property type="match status" value="1"/>
</dbReference>
<comment type="subcellular location">
    <subcellularLocation>
        <location evidence="1">Secreted</location>
        <location evidence="1">Extracellular space</location>
        <location evidence="1">Extracellular matrix</location>
    </subcellularLocation>
</comment>
<keyword evidence="2" id="KW-0964">Secreted</keyword>
<evidence type="ECO:0000256" key="10">
    <source>
        <dbReference type="ARBA" id="ARBA00023049"/>
    </source>
</evidence>
<feature type="disulfide bond" evidence="15">
    <location>
        <begin position="467"/>
        <end position="493"/>
    </location>
</feature>
<feature type="disulfide bond" evidence="15">
    <location>
        <begin position="538"/>
        <end position="563"/>
    </location>
</feature>
<dbReference type="Gene3D" id="3.40.390.10">
    <property type="entry name" value="Collagenase (Catalytic Domain)"/>
    <property type="match status" value="1"/>
</dbReference>
<protein>
    <submittedName>
        <fullName evidence="19">A disintegrin and metalloproteinase with thrombospondin motifs 7</fullName>
    </submittedName>
</protein>
<feature type="disulfide bond" evidence="15">
    <location>
        <begin position="621"/>
        <end position="659"/>
    </location>
</feature>
<evidence type="ECO:0000256" key="9">
    <source>
        <dbReference type="ARBA" id="ARBA00022833"/>
    </source>
</evidence>
<dbReference type="SUPFAM" id="SSF82895">
    <property type="entry name" value="TSP-1 type 1 repeat"/>
    <property type="match status" value="2"/>
</dbReference>
<reference evidence="19 20" key="1">
    <citation type="submission" date="2015-07" db="EMBL/GenBank/DDBJ databases">
        <title>The genome of Melipona quadrifasciata.</title>
        <authorList>
            <person name="Pan H."/>
            <person name="Kapheim K."/>
        </authorList>
    </citation>
    <scope>NUCLEOTIDE SEQUENCE [LARGE SCALE GENOMIC DNA]</scope>
    <source>
        <strain evidence="19">0111107301</strain>
        <tissue evidence="19">Whole body</tissue>
    </source>
</reference>
<dbReference type="InterPro" id="IPR002870">
    <property type="entry name" value="Peptidase_M12B_N"/>
</dbReference>
<dbReference type="GO" id="GO:0004222">
    <property type="term" value="F:metalloendopeptidase activity"/>
    <property type="evidence" value="ECO:0007669"/>
    <property type="project" value="InterPro"/>
</dbReference>
<evidence type="ECO:0000256" key="6">
    <source>
        <dbReference type="ARBA" id="ARBA00022729"/>
    </source>
</evidence>
<keyword evidence="8" id="KW-0378">Hydrolase</keyword>
<dbReference type="InterPro" id="IPR000884">
    <property type="entry name" value="TSP1_rpt"/>
</dbReference>
<keyword evidence="14" id="KW-0106">Calcium</keyword>
<feature type="disulfide bond" evidence="15">
    <location>
        <begin position="408"/>
        <end position="415"/>
    </location>
</feature>
<dbReference type="OrthoDB" id="412680at2759"/>
<dbReference type="Proteomes" id="UP000053105">
    <property type="component" value="Unassembled WGS sequence"/>
</dbReference>
<dbReference type="GO" id="GO:0030198">
    <property type="term" value="P:extracellular matrix organization"/>
    <property type="evidence" value="ECO:0007669"/>
    <property type="project" value="InterPro"/>
</dbReference>
<dbReference type="InterPro" id="IPR036383">
    <property type="entry name" value="TSP1_rpt_sf"/>
</dbReference>
<keyword evidence="5 14" id="KW-0479">Metal-binding</keyword>
<feature type="active site" evidence="13 16">
    <location>
        <position position="450"/>
    </location>
</feature>
<evidence type="ECO:0000259" key="18">
    <source>
        <dbReference type="PROSITE" id="PS50215"/>
    </source>
</evidence>
<evidence type="ECO:0000313" key="20">
    <source>
        <dbReference type="Proteomes" id="UP000053105"/>
    </source>
</evidence>
<dbReference type="FunFam" id="2.20.100.10:FF:000006">
    <property type="entry name" value="A disintegrin and metalloproteinase with thrombospondin motifs 1"/>
    <property type="match status" value="1"/>
</dbReference>
<dbReference type="Pfam" id="PF05986">
    <property type="entry name" value="ADAMTS_spacer1"/>
    <property type="match status" value="1"/>
</dbReference>
<dbReference type="GO" id="GO:0007229">
    <property type="term" value="P:integrin-mediated signaling pathway"/>
    <property type="evidence" value="ECO:0007669"/>
    <property type="project" value="UniProtKB-KW"/>
</dbReference>
<evidence type="ECO:0000256" key="17">
    <source>
        <dbReference type="SAM" id="MobiDB-lite"/>
    </source>
</evidence>
<evidence type="ECO:0000256" key="15">
    <source>
        <dbReference type="PIRSR" id="PIRSR613273-3"/>
    </source>
</evidence>
<dbReference type="SMART" id="SM00209">
    <property type="entry name" value="TSP1"/>
    <property type="match status" value="3"/>
</dbReference>
<name>A0A0M8ZWD0_9HYME</name>
<dbReference type="Pfam" id="PF17771">
    <property type="entry name" value="ADAMTS_CR_2"/>
    <property type="match status" value="1"/>
</dbReference>
<accession>A0A0M8ZWD0</accession>
<keyword evidence="19" id="KW-0401">Integrin</keyword>
<evidence type="ECO:0000256" key="4">
    <source>
        <dbReference type="ARBA" id="ARBA00022670"/>
    </source>
</evidence>
<feature type="disulfide bond" evidence="15">
    <location>
        <begin position="558"/>
        <end position="589"/>
    </location>
</feature>
<feature type="binding site" evidence="14">
    <location>
        <position position="304"/>
    </location>
    <ligand>
        <name>Ca(2+)</name>
        <dbReference type="ChEBI" id="CHEBI:29108"/>
        <label>2</label>
    </ligand>
</feature>
<evidence type="ECO:0000256" key="1">
    <source>
        <dbReference type="ARBA" id="ARBA00004498"/>
    </source>
</evidence>
<feature type="binding site" evidence="14">
    <location>
        <position position="304"/>
    </location>
    <ligand>
        <name>Ca(2+)</name>
        <dbReference type="ChEBI" id="CHEBI:29108"/>
        <label>1</label>
    </ligand>
</feature>
<dbReference type="PANTHER" id="PTHR13723">
    <property type="entry name" value="ADAMTS A DISINTEGRIN AND METALLOPROTEASE WITH THROMBOSPONDIN MOTIFS PROTEASE"/>
    <property type="match status" value="1"/>
</dbReference>
<dbReference type="STRING" id="166423.A0A0M8ZWD0"/>
<dbReference type="PRINTS" id="PR01857">
    <property type="entry name" value="ADAMTSFAMILY"/>
</dbReference>
<feature type="disulfide bond" evidence="15">
    <location>
        <begin position="617"/>
        <end position="654"/>
    </location>
</feature>
<dbReference type="SUPFAM" id="SSF55486">
    <property type="entry name" value="Metalloproteases ('zincins'), catalytic domain"/>
    <property type="match status" value="1"/>
</dbReference>
<evidence type="ECO:0000256" key="7">
    <source>
        <dbReference type="ARBA" id="ARBA00022737"/>
    </source>
</evidence>
<dbReference type="Gene3D" id="3.40.1620.60">
    <property type="match status" value="1"/>
</dbReference>
<feature type="disulfide bond" evidence="15">
    <location>
        <begin position="583"/>
        <end position="594"/>
    </location>
</feature>
<evidence type="ECO:0000256" key="16">
    <source>
        <dbReference type="PROSITE-ProRule" id="PRU00276"/>
    </source>
</evidence>
<evidence type="ECO:0000256" key="12">
    <source>
        <dbReference type="ARBA" id="ARBA00023180"/>
    </source>
</evidence>
<sequence length="1204" mass="136085">FKKFRADNFELKDEDRSGRLATTDTDIIKTVLTENPPYSVREIVDATNIPETTVHKHLIKIGYANRYEVWVPHLLTETGLMNRVSTYTRDVHDPEFLIPRRVFEDGSLDTYSLPNFYDRRESSERKKRSTEAGEQEPQTDKVHLVLPFNGIEHHVELRPYHEFISPDMVIETRGAGLRTNLDEALRFKRAPDRQCHYRGFVRDHQKSKAALSLCDGVVGYVQTDHGRYFIEPVNEDVHIAYKRDVLHESSKGQDRAYSFCGTSDNWEAAWAEQLAKREKRLMEENLEGSNEATSYSHSIHRFLEIGLIADRRFLDFYNNSNYEQYLLTIMNMVSDLYHDGSVGNQIDVVIVRIIYLEKEKEEIDLMISPKAETTLASFAKWAQKMNPKDHTHPNHFDIAVLVTRYDICSETATHCNLLGLAYVGTACDPEKAACITEDTGLQLGVVIAHEVGHVMGCSHDEVSISGCESKDKDDSYFVMSPIVNIHTYRWSPCSRRYITNLLVTGLGECLINDPRNPPEKFKYPDMLAGAMYDGNFQCDMSFPGSKICPGGAGLNAMCEMLWCAMANTTCYTKGSAMAEGSKCGENMWCIHKKCVPMGTRPAAVHGGWGKWGPMSSCSRTCGGGLKYAERECDNPPPANNGRYCIGERKRFTLCNTMPCDYKKPSFRQVQCSMYNDQDILSDGKHNWTAYPIHDVTTDPCELYCINENFVYSKLQPSANDSTPCKGGTNNICIGGKCRKVGCDWVLGSDAIYDRCGICKGDGTKCMPIEGFFNASGFRDLYTKVVTFPKGARSIHVAELKPHRNSLAMRLEHSNTYCLNADKFISRSGDYECAGASIVYMYPEPRREELQIKGPIAEDIRLEYIFFKQNENPGIRYEYYVLSSDPSYKPKYLWDFMEWSECSVKCGGGTMISEAACIEEHGGKVSPAFCEGIPRPDPKSRVCNSEPCVAKWRVSQWSKCSACDGKKGKRHRKVQCVRAAARVGQDDVQANLDACKGRVPRQEEECTGERPCKKICRKEARNGNKVVVVEPERKQSLHPEERAKMVDKFVDLSLARYLEKSYGVPREAEDSRTAIDTADFRQLLREWSLADEEKRKRGACDRNVSTPKPGTIIKDSVPVEDVVLLQAPYLEENLQTNLSDRAFQEVGDIVSGSIDTSRVKMYTGTKAVEMIERLEGRNLTGLPLKKENYSYAGLSKIVDLADQQK</sequence>
<keyword evidence="4" id="KW-0645">Protease</keyword>
<dbReference type="Pfam" id="PF01562">
    <property type="entry name" value="Pep_M12B_propep"/>
    <property type="match status" value="1"/>
</dbReference>
<dbReference type="GO" id="GO:0031012">
    <property type="term" value="C:extracellular matrix"/>
    <property type="evidence" value="ECO:0007669"/>
    <property type="project" value="TreeGrafter"/>
</dbReference>
<dbReference type="GO" id="GO:0006508">
    <property type="term" value="P:proteolysis"/>
    <property type="evidence" value="ECO:0007669"/>
    <property type="project" value="UniProtKB-KW"/>
</dbReference>
<proteinExistence type="predicted"/>
<feature type="disulfide bond" evidence="15">
    <location>
        <begin position="427"/>
        <end position="509"/>
    </location>
</feature>
<keyword evidence="3" id="KW-0272">Extracellular matrix</keyword>
<evidence type="ECO:0000256" key="8">
    <source>
        <dbReference type="ARBA" id="ARBA00022801"/>
    </source>
</evidence>
<keyword evidence="7" id="KW-0677">Repeat</keyword>
<feature type="binding site" evidence="14 16">
    <location>
        <position position="449"/>
    </location>
    <ligand>
        <name>Zn(2+)</name>
        <dbReference type="ChEBI" id="CHEBI:29105"/>
        <note>catalytic</note>
    </ligand>
</feature>
<feature type="disulfide bond" evidence="15">
    <location>
        <begin position="548"/>
        <end position="570"/>
    </location>
</feature>
<keyword evidence="10" id="KW-0482">Metalloprotease</keyword>
<evidence type="ECO:0000313" key="19">
    <source>
        <dbReference type="EMBL" id="KOX72277.1"/>
    </source>
</evidence>
<evidence type="ECO:0000256" key="5">
    <source>
        <dbReference type="ARBA" id="ARBA00022723"/>
    </source>
</evidence>
<organism evidence="19 20">
    <name type="scientific">Melipona quadrifasciata</name>
    <dbReference type="NCBI Taxonomy" id="166423"/>
    <lineage>
        <taxon>Eukaryota</taxon>
        <taxon>Metazoa</taxon>
        <taxon>Ecdysozoa</taxon>
        <taxon>Arthropoda</taxon>
        <taxon>Hexapoda</taxon>
        <taxon>Insecta</taxon>
        <taxon>Pterygota</taxon>
        <taxon>Neoptera</taxon>
        <taxon>Endopterygota</taxon>
        <taxon>Hymenoptera</taxon>
        <taxon>Apocrita</taxon>
        <taxon>Aculeata</taxon>
        <taxon>Apoidea</taxon>
        <taxon>Anthophila</taxon>
        <taxon>Apidae</taxon>
        <taxon>Melipona</taxon>
    </lineage>
</organism>
<dbReference type="GO" id="GO:0046872">
    <property type="term" value="F:metal ion binding"/>
    <property type="evidence" value="ECO:0007669"/>
    <property type="project" value="UniProtKB-KW"/>
</dbReference>
<evidence type="ECO:0000256" key="3">
    <source>
        <dbReference type="ARBA" id="ARBA00022530"/>
    </source>
</evidence>
<evidence type="ECO:0000256" key="14">
    <source>
        <dbReference type="PIRSR" id="PIRSR613273-2"/>
    </source>
</evidence>
<keyword evidence="20" id="KW-1185">Reference proteome</keyword>
<keyword evidence="11 15" id="KW-1015">Disulfide bond</keyword>
<keyword evidence="6" id="KW-0732">Signal</keyword>
<evidence type="ECO:0000256" key="2">
    <source>
        <dbReference type="ARBA" id="ARBA00022525"/>
    </source>
</evidence>
<evidence type="ECO:0000256" key="11">
    <source>
        <dbReference type="ARBA" id="ARBA00023157"/>
    </source>
</evidence>
<dbReference type="Pfam" id="PF19030">
    <property type="entry name" value="TSP1_ADAMTS"/>
    <property type="match status" value="1"/>
</dbReference>
<feature type="binding site" evidence="14">
    <location>
        <position position="397"/>
    </location>
    <ligand>
        <name>Ca(2+)</name>
        <dbReference type="ChEBI" id="CHEBI:29108"/>
        <label>1</label>
    </ligand>
</feature>
<gene>
    <name evidence="19" type="ORF">WN51_03259</name>
</gene>
<comment type="cofactor">
    <cofactor evidence="14">
        <name>Zn(2+)</name>
        <dbReference type="ChEBI" id="CHEBI:29105"/>
    </cofactor>
    <text evidence="14">Binds 1 zinc ion per subunit.</text>
</comment>
<dbReference type="Gene3D" id="2.60.120.830">
    <property type="match status" value="1"/>
</dbReference>
<dbReference type="InterPro" id="IPR010294">
    <property type="entry name" value="ADAMTS_spacer1"/>
</dbReference>
<dbReference type="InterPro" id="IPR024079">
    <property type="entry name" value="MetalloPept_cat_dom_sf"/>
</dbReference>
<dbReference type="PROSITE" id="PS50215">
    <property type="entry name" value="ADAM_MEPRO"/>
    <property type="match status" value="1"/>
</dbReference>
<dbReference type="InterPro" id="IPR050439">
    <property type="entry name" value="ADAMTS_ADAMTS-like"/>
</dbReference>
<dbReference type="Pfam" id="PF01421">
    <property type="entry name" value="Reprolysin"/>
    <property type="match status" value="1"/>
</dbReference>
<dbReference type="PROSITE" id="PS50092">
    <property type="entry name" value="TSP1"/>
    <property type="match status" value="3"/>
</dbReference>
<dbReference type="Pfam" id="PF19236">
    <property type="entry name" value="ADAMTS_CR_3"/>
    <property type="match status" value="1"/>
</dbReference>
<dbReference type="CDD" id="cd04273">
    <property type="entry name" value="ZnMc_ADAMTS_like"/>
    <property type="match status" value="1"/>
</dbReference>
<keyword evidence="9 14" id="KW-0862">Zinc</keyword>
<dbReference type="Pfam" id="PF00090">
    <property type="entry name" value="TSP_1"/>
    <property type="match status" value="1"/>
</dbReference>
<feature type="binding site" evidence="14 16">
    <location>
        <position position="459"/>
    </location>
    <ligand>
        <name>Zn(2+)</name>
        <dbReference type="ChEBI" id="CHEBI:29105"/>
        <note>catalytic</note>
    </ligand>
</feature>
<dbReference type="InterPro" id="IPR013273">
    <property type="entry name" value="ADAMTS/ADAMTS-like"/>
</dbReference>
<feature type="domain" description="Peptidase M12B" evidence="18">
    <location>
        <begin position="301"/>
        <end position="514"/>
    </location>
</feature>
<dbReference type="Gene3D" id="2.20.100.10">
    <property type="entry name" value="Thrombospondin type-1 (TSP1) repeat"/>
    <property type="match status" value="2"/>
</dbReference>
<feature type="binding site" evidence="14">
    <location>
        <position position="509"/>
    </location>
    <ligand>
        <name>Ca(2+)</name>
        <dbReference type="ChEBI" id="CHEBI:29108"/>
        <label>1</label>
    </ligand>
</feature>
<feature type="non-terminal residue" evidence="19">
    <location>
        <position position="1"/>
    </location>
</feature>
<feature type="binding site" evidence="14 16">
    <location>
        <position position="453"/>
    </location>
    <ligand>
        <name>Zn(2+)</name>
        <dbReference type="ChEBI" id="CHEBI:29105"/>
        <note>catalytic</note>
    </ligand>
</feature>